<dbReference type="RefSeq" id="WP_114220088.1">
    <property type="nucleotide sequence ID" value="NZ_RHXE01000070.1"/>
</dbReference>
<accession>A0A3R9GHR4</accession>
<evidence type="ECO:0000313" key="1">
    <source>
        <dbReference type="EMBL" id="RSE17421.1"/>
    </source>
</evidence>
<dbReference type="Proteomes" id="UP000277537">
    <property type="component" value="Unassembled WGS sequence"/>
</dbReference>
<gene>
    <name evidence="1" type="ORF">EGT73_17105</name>
</gene>
<dbReference type="EMBL" id="RHXE01000070">
    <property type="protein sequence ID" value="RSE17421.1"/>
    <property type="molecule type" value="Genomic_DNA"/>
</dbReference>
<dbReference type="AlphaFoldDB" id="A0A3R9GHR4"/>
<evidence type="ECO:0000313" key="2">
    <source>
        <dbReference type="Proteomes" id="UP000277537"/>
    </source>
</evidence>
<sequence>MIIPRRRVSVHPNYFRGLDENTAEYDSLLEIAKEFAKYWREGYHQDFGRDKPIEYPEAVKDAGLCKVHVLVFPLSKKDQQFWDSKSYCCFGPYYRSHCDGCDSLLLYAVSEEGTALILALYDQEGHNLLSKPYYEALRGLGEHAKAYFKSIDEQPALEQDLLNFLRTPTC</sequence>
<reference evidence="1 2" key="1">
    <citation type="submission" date="2018-10" db="EMBL/GenBank/DDBJ databases">
        <title>Transmission dynamics of multidrug resistant bacteria on intensive care unit surfaces.</title>
        <authorList>
            <person name="D'Souza A.W."/>
            <person name="Potter R.F."/>
            <person name="Wallace M."/>
            <person name="Shupe A."/>
            <person name="Patel S."/>
            <person name="Sun S."/>
            <person name="Gul D."/>
            <person name="Kwon J.H."/>
            <person name="Andleeb S."/>
            <person name="Burnham C.-A.D."/>
            <person name="Dantas G."/>
        </authorList>
    </citation>
    <scope>NUCLEOTIDE SEQUENCE [LARGE SCALE GENOMIC DNA]</scope>
    <source>
        <strain evidence="1 2">AJ_385</strain>
    </source>
</reference>
<proteinExistence type="predicted"/>
<organism evidence="1 2">
    <name type="scientific">Acinetobacter johnsonii</name>
    <dbReference type="NCBI Taxonomy" id="40214"/>
    <lineage>
        <taxon>Bacteria</taxon>
        <taxon>Pseudomonadati</taxon>
        <taxon>Pseudomonadota</taxon>
        <taxon>Gammaproteobacteria</taxon>
        <taxon>Moraxellales</taxon>
        <taxon>Moraxellaceae</taxon>
        <taxon>Acinetobacter</taxon>
    </lineage>
</organism>
<protein>
    <submittedName>
        <fullName evidence="1">Uncharacterized protein</fullName>
    </submittedName>
</protein>
<comment type="caution">
    <text evidence="1">The sequence shown here is derived from an EMBL/GenBank/DDBJ whole genome shotgun (WGS) entry which is preliminary data.</text>
</comment>
<name>A0A3R9GHR4_ACIJO</name>